<evidence type="ECO:0000313" key="2">
    <source>
        <dbReference type="Proteomes" id="UP000005239"/>
    </source>
</evidence>
<proteinExistence type="predicted"/>
<reference evidence="2" key="1">
    <citation type="journal article" date="2008" name="Nat. Genet.">
        <title>The Pristionchus pacificus genome provides a unique perspective on nematode lifestyle and parasitism.</title>
        <authorList>
            <person name="Dieterich C."/>
            <person name="Clifton S.W."/>
            <person name="Schuster L.N."/>
            <person name="Chinwalla A."/>
            <person name="Delehaunty K."/>
            <person name="Dinkelacker I."/>
            <person name="Fulton L."/>
            <person name="Fulton R."/>
            <person name="Godfrey J."/>
            <person name="Minx P."/>
            <person name="Mitreva M."/>
            <person name="Roeseler W."/>
            <person name="Tian H."/>
            <person name="Witte H."/>
            <person name="Yang S.P."/>
            <person name="Wilson R.K."/>
            <person name="Sommer R.J."/>
        </authorList>
    </citation>
    <scope>NUCLEOTIDE SEQUENCE [LARGE SCALE GENOMIC DNA]</scope>
    <source>
        <strain evidence="2">PS312</strain>
    </source>
</reference>
<organism evidence="1 2">
    <name type="scientific">Pristionchus pacificus</name>
    <name type="common">Parasitic nematode worm</name>
    <dbReference type="NCBI Taxonomy" id="54126"/>
    <lineage>
        <taxon>Eukaryota</taxon>
        <taxon>Metazoa</taxon>
        <taxon>Ecdysozoa</taxon>
        <taxon>Nematoda</taxon>
        <taxon>Chromadorea</taxon>
        <taxon>Rhabditida</taxon>
        <taxon>Rhabditina</taxon>
        <taxon>Diplogasteromorpha</taxon>
        <taxon>Diplogasteroidea</taxon>
        <taxon>Neodiplogasteridae</taxon>
        <taxon>Pristionchus</taxon>
    </lineage>
</organism>
<accession>A0A2A6CI07</accession>
<reference evidence="1" key="2">
    <citation type="submission" date="2022-06" db="UniProtKB">
        <authorList>
            <consortium name="EnsemblMetazoa"/>
        </authorList>
    </citation>
    <scope>IDENTIFICATION</scope>
    <source>
        <strain evidence="1">PS312</strain>
    </source>
</reference>
<dbReference type="AlphaFoldDB" id="A0A2A6CI07"/>
<name>A0A2A6CI07_PRIPA</name>
<evidence type="ECO:0000313" key="1">
    <source>
        <dbReference type="EnsemblMetazoa" id="PPA01794.1"/>
    </source>
</evidence>
<sequence length="176" mass="20606">MDVPADYAISDGAAPQVPAPANRNLNKEIRANTDYQKQVAKCAARWRAEIMADYYRYACRNRCNDLDFIEINLRVQHGDVEFERLFPNRYFDHKQSTTSAGFSMHKRTQYCLRLRAVENRWNLANKRAHLPMLYIEDWTDEGEEDETLGLLEFINYLVQSKVLQGVLPEFNQLKNV</sequence>
<dbReference type="EnsemblMetazoa" id="PPA01794.1">
    <property type="protein sequence ID" value="PPA01794.1"/>
    <property type="gene ID" value="WBGene00091348"/>
</dbReference>
<dbReference type="Proteomes" id="UP000005239">
    <property type="component" value="Unassembled WGS sequence"/>
</dbReference>
<accession>A0A8R1U3Z8</accession>
<gene>
    <name evidence="1" type="primary">WBGene00091348</name>
</gene>
<protein>
    <submittedName>
        <fullName evidence="1">Uncharacterized protein</fullName>
    </submittedName>
</protein>
<keyword evidence="2" id="KW-1185">Reference proteome</keyword>